<accession>A0A0A0F1L6</accession>
<comment type="caution">
    <text evidence="2">The sequence shown here is derived from an EMBL/GenBank/DDBJ whole genome shotgun (WGS) entry which is preliminary data.</text>
</comment>
<evidence type="ECO:0000256" key="1">
    <source>
        <dbReference type="SAM" id="MobiDB-lite"/>
    </source>
</evidence>
<dbReference type="EMBL" id="AVPT01000006">
    <property type="protein sequence ID" value="KGM57061.1"/>
    <property type="molecule type" value="Genomic_DNA"/>
</dbReference>
<dbReference type="eggNOG" id="COG5662">
    <property type="taxonomic scope" value="Bacteria"/>
</dbReference>
<gene>
    <name evidence="2" type="ORF">N799_12615</name>
</gene>
<dbReference type="InterPro" id="IPR041916">
    <property type="entry name" value="Anti_sigma_zinc_sf"/>
</dbReference>
<evidence type="ECO:0000313" key="3">
    <source>
        <dbReference type="Proteomes" id="UP000029989"/>
    </source>
</evidence>
<dbReference type="AlphaFoldDB" id="A0A0A0F1L6"/>
<sequence>MNITDDILMAYVDGELDPGAVAAVEQAMRDDPQVAAAVAAQRALREQLRRAFAPVMDEPVPARLRDAALATRATDAPNDSATVASLDAARGRQGRRPADTPALADRPARRARRWPTLAALAASLALGVLVAPWLRPDGPAELIDVGEGGLVAQGALAAALDARLASSAGDAAVDVGFSFRDRDGRYCRTFVVESRALAGLACRGDGGWRVTATGASEPAGGDLRLASSPLPPSVLAEVDARIDGEPLDAAAERAARDAGWR</sequence>
<evidence type="ECO:0008006" key="4">
    <source>
        <dbReference type="Google" id="ProtNLM"/>
    </source>
</evidence>
<protein>
    <recommendedName>
        <fullName evidence="4">Zinc-finger domain-containing protein</fullName>
    </recommendedName>
</protein>
<name>A0A0A0F1L6_9GAMM</name>
<keyword evidence="3" id="KW-1185">Reference proteome</keyword>
<dbReference type="Gene3D" id="1.10.10.1320">
    <property type="entry name" value="Anti-sigma factor, zinc-finger domain"/>
    <property type="match status" value="1"/>
</dbReference>
<dbReference type="RefSeq" id="WP_036208865.1">
    <property type="nucleotide sequence ID" value="NZ_AVPT01000006.1"/>
</dbReference>
<dbReference type="OrthoDB" id="5702022at2"/>
<proteinExistence type="predicted"/>
<reference evidence="2 3" key="1">
    <citation type="journal article" date="2015" name="Stand. Genomic Sci.">
        <title>Genomic information of the arsenic-resistant bacterium Lysobacter arseniciresistens type strain ZS79(T) and comparison of Lysobacter draft genomes.</title>
        <authorList>
            <person name="Liu L."/>
            <person name="Zhang S."/>
            <person name="Luo M."/>
            <person name="Wang G."/>
        </authorList>
    </citation>
    <scope>NUCLEOTIDE SEQUENCE [LARGE SCALE GENOMIC DNA]</scope>
    <source>
        <strain evidence="2 3">ZS79</strain>
    </source>
</reference>
<feature type="region of interest" description="Disordered" evidence="1">
    <location>
        <begin position="72"/>
        <end position="107"/>
    </location>
</feature>
<dbReference type="Proteomes" id="UP000029989">
    <property type="component" value="Unassembled WGS sequence"/>
</dbReference>
<dbReference type="STRING" id="913325.N799_12615"/>
<evidence type="ECO:0000313" key="2">
    <source>
        <dbReference type="EMBL" id="KGM57061.1"/>
    </source>
</evidence>
<organism evidence="2 3">
    <name type="scientific">Lysobacter arseniciresistens ZS79</name>
    <dbReference type="NCBI Taxonomy" id="913325"/>
    <lineage>
        <taxon>Bacteria</taxon>
        <taxon>Pseudomonadati</taxon>
        <taxon>Pseudomonadota</taxon>
        <taxon>Gammaproteobacteria</taxon>
        <taxon>Lysobacterales</taxon>
        <taxon>Lysobacteraceae</taxon>
        <taxon>Novilysobacter</taxon>
    </lineage>
</organism>